<sequence>MRRDLLGPLDDNIGATARSPRFSPPPEYRARRFEMANGDLAVFAWHADDSGAYWLGNTETPSALWRTDKRDFEDAPYPIARWAQREFLDTLLAEEPWLEPYRYLAWFFLPVLCSKDGRETTRAFFREHAAGFRDADRDDALAFYDDFLKTGVFEDERHEMAAKLGTSAEFDLVRMSATMSEFNVAYVLTEAGYDLTPEIEVSTGHSLDFRADDPAGNGVLVEVTRPNPPSRRAADSPIAAVKETVDTKTRGQLQEHGGGAVLFVDCSSFREGDWRRILDDRPDVGHRPAVVFRLRPDGALSGYAKGRVPLDVDFVLESATS</sequence>
<dbReference type="Proteomes" id="UP001500194">
    <property type="component" value="Unassembled WGS sequence"/>
</dbReference>
<evidence type="ECO:0000313" key="3">
    <source>
        <dbReference type="Proteomes" id="UP001500194"/>
    </source>
</evidence>
<protein>
    <submittedName>
        <fullName evidence="2">DUF5784 family protein</fullName>
    </submittedName>
</protein>
<organism evidence="2 3">
    <name type="scientific">Salarchaeum japonicum</name>
    <dbReference type="NCBI Taxonomy" id="555573"/>
    <lineage>
        <taxon>Archaea</taxon>
        <taxon>Methanobacteriati</taxon>
        <taxon>Methanobacteriota</taxon>
        <taxon>Stenosarchaea group</taxon>
        <taxon>Halobacteria</taxon>
        <taxon>Halobacteriales</taxon>
        <taxon>Halobacteriaceae</taxon>
    </lineage>
</organism>
<feature type="region of interest" description="Disordered" evidence="1">
    <location>
        <begin position="1"/>
        <end position="25"/>
    </location>
</feature>
<dbReference type="Pfam" id="PF19096">
    <property type="entry name" value="DUF5784"/>
    <property type="match status" value="1"/>
</dbReference>
<evidence type="ECO:0000313" key="2">
    <source>
        <dbReference type="EMBL" id="GAA0655105.1"/>
    </source>
</evidence>
<evidence type="ECO:0000256" key="1">
    <source>
        <dbReference type="SAM" id="MobiDB-lite"/>
    </source>
</evidence>
<dbReference type="InterPro" id="IPR043953">
    <property type="entry name" value="DUF5784"/>
</dbReference>
<comment type="caution">
    <text evidence="2">The sequence shown here is derived from an EMBL/GenBank/DDBJ whole genome shotgun (WGS) entry which is preliminary data.</text>
</comment>
<gene>
    <name evidence="2" type="ORF">GCM10009019_18510</name>
</gene>
<proteinExistence type="predicted"/>
<dbReference type="AlphaFoldDB" id="A0AAV3T1N9"/>
<name>A0AAV3T1N9_9EURY</name>
<accession>A0AAV3T1N9</accession>
<keyword evidence="3" id="KW-1185">Reference proteome</keyword>
<reference evidence="2 3" key="1">
    <citation type="journal article" date="2019" name="Int. J. Syst. Evol. Microbiol.">
        <title>The Global Catalogue of Microorganisms (GCM) 10K type strain sequencing project: providing services to taxonomists for standard genome sequencing and annotation.</title>
        <authorList>
            <consortium name="The Broad Institute Genomics Platform"/>
            <consortium name="The Broad Institute Genome Sequencing Center for Infectious Disease"/>
            <person name="Wu L."/>
            <person name="Ma J."/>
        </authorList>
    </citation>
    <scope>NUCLEOTIDE SEQUENCE [LARGE SCALE GENOMIC DNA]</scope>
    <source>
        <strain evidence="2 3">JCM 16327</strain>
    </source>
</reference>
<dbReference type="EMBL" id="BAAADU010000002">
    <property type="protein sequence ID" value="GAA0655105.1"/>
    <property type="molecule type" value="Genomic_DNA"/>
</dbReference>